<keyword evidence="2" id="KW-1185">Reference proteome</keyword>
<evidence type="ECO:0000313" key="2">
    <source>
        <dbReference type="Proteomes" id="UP001207468"/>
    </source>
</evidence>
<name>A0ACC0TSD4_9AGAM</name>
<evidence type="ECO:0000313" key="1">
    <source>
        <dbReference type="EMBL" id="KAI9435616.1"/>
    </source>
</evidence>
<gene>
    <name evidence="1" type="ORF">F5148DRAFT_40255</name>
</gene>
<accession>A0ACC0TSD4</accession>
<proteinExistence type="predicted"/>
<sequence length="281" mass="31317">MLEKRLDMAKTLHGQAVDIRKSFESGTMDAMKNVCDTALSQPLPEDYDLISEVHFVLGAIRQCYMDLDKFWTEEIRRAVKALETRRVDPDDIDRWRGFKTSLEQTIESWTVTGNNQTVLIRSTSPDNLLNSYGVDLGKIASSLSPALGKLKEALQRVGECASVEFSNLSLRPILQVKLGLTQNSELCLGFWRRCVDFGEIIAALSAGSVTHSAFSRVRASRDLQERVAALRTEAVDISAENVVYPRGLSPKPMTSDTCADAASHPLFRPSFIRFTEVQLCV</sequence>
<dbReference type="Proteomes" id="UP001207468">
    <property type="component" value="Unassembled WGS sequence"/>
</dbReference>
<protein>
    <submittedName>
        <fullName evidence="1">Uncharacterized protein</fullName>
    </submittedName>
</protein>
<reference evidence="1" key="1">
    <citation type="submission" date="2021-03" db="EMBL/GenBank/DDBJ databases">
        <title>Evolutionary priming and transition to the ectomycorrhizal habit in an iconic lineage of mushroom-forming fungi: is preadaptation a requirement?</title>
        <authorList>
            <consortium name="DOE Joint Genome Institute"/>
            <person name="Looney B.P."/>
            <person name="Miyauchi S."/>
            <person name="Morin E."/>
            <person name="Drula E."/>
            <person name="Courty P.E."/>
            <person name="Chicoki N."/>
            <person name="Fauchery L."/>
            <person name="Kohler A."/>
            <person name="Kuo A."/>
            <person name="LaButti K."/>
            <person name="Pangilinan J."/>
            <person name="Lipzen A."/>
            <person name="Riley R."/>
            <person name="Andreopoulos W."/>
            <person name="He G."/>
            <person name="Johnson J."/>
            <person name="Barry K.W."/>
            <person name="Grigoriev I.V."/>
            <person name="Nagy L."/>
            <person name="Hibbett D."/>
            <person name="Henrissat B."/>
            <person name="Matheny P.B."/>
            <person name="Labbe J."/>
            <person name="Martin A.F."/>
        </authorList>
    </citation>
    <scope>NUCLEOTIDE SEQUENCE</scope>
    <source>
        <strain evidence="1">BPL698</strain>
    </source>
</reference>
<comment type="caution">
    <text evidence="1">The sequence shown here is derived from an EMBL/GenBank/DDBJ whole genome shotgun (WGS) entry which is preliminary data.</text>
</comment>
<dbReference type="EMBL" id="JAGFNK010001054">
    <property type="protein sequence ID" value="KAI9435616.1"/>
    <property type="molecule type" value="Genomic_DNA"/>
</dbReference>
<organism evidence="1 2">
    <name type="scientific">Russula earlei</name>
    <dbReference type="NCBI Taxonomy" id="71964"/>
    <lineage>
        <taxon>Eukaryota</taxon>
        <taxon>Fungi</taxon>
        <taxon>Dikarya</taxon>
        <taxon>Basidiomycota</taxon>
        <taxon>Agaricomycotina</taxon>
        <taxon>Agaricomycetes</taxon>
        <taxon>Russulales</taxon>
        <taxon>Russulaceae</taxon>
        <taxon>Russula</taxon>
    </lineage>
</organism>